<evidence type="ECO:0000313" key="1">
    <source>
        <dbReference type="EMBL" id="ARN75634.1"/>
    </source>
</evidence>
<reference evidence="1 2" key="1">
    <citation type="submission" date="2016-11" db="EMBL/GenBank/DDBJ databases">
        <title>Trade-off between light-utilization and light-protection in marine flavobacteria.</title>
        <authorList>
            <person name="Kumagai Y."/>
        </authorList>
    </citation>
    <scope>NUCLEOTIDE SEQUENCE [LARGE SCALE GENOMIC DNA]</scope>
    <source>
        <strain evidence="1 2">NBRC 107125</strain>
    </source>
</reference>
<dbReference type="RefSeq" id="WP_085759820.1">
    <property type="nucleotide sequence ID" value="NZ_CP019343.1"/>
</dbReference>
<accession>A0A1X9NF10</accession>
<evidence type="ECO:0000313" key="2">
    <source>
        <dbReference type="Proteomes" id="UP000193450"/>
    </source>
</evidence>
<name>A0A1X9NF10_9GAMM</name>
<dbReference type="OrthoDB" id="6335299at2"/>
<proteinExistence type="predicted"/>
<gene>
    <name evidence="1" type="ORF">BST96_16885</name>
</gene>
<dbReference type="STRING" id="716816.BST96_16885"/>
<organism evidence="1 2">
    <name type="scientific">Oceanicoccus sagamiensis</name>
    <dbReference type="NCBI Taxonomy" id="716816"/>
    <lineage>
        <taxon>Bacteria</taxon>
        <taxon>Pseudomonadati</taxon>
        <taxon>Pseudomonadota</taxon>
        <taxon>Gammaproteobacteria</taxon>
        <taxon>Cellvibrionales</taxon>
        <taxon>Spongiibacteraceae</taxon>
        <taxon>Oceanicoccus</taxon>
    </lineage>
</organism>
<dbReference type="EMBL" id="CP019343">
    <property type="protein sequence ID" value="ARN75634.1"/>
    <property type="molecule type" value="Genomic_DNA"/>
</dbReference>
<protein>
    <submittedName>
        <fullName evidence="1">Uncharacterized protein</fullName>
    </submittedName>
</protein>
<dbReference type="Proteomes" id="UP000193450">
    <property type="component" value="Chromosome"/>
</dbReference>
<dbReference type="AlphaFoldDB" id="A0A1X9NF10"/>
<sequence>MPYKITWLDQTVIADFYGDVTVQEIRDHGREVNNDLRFKKVSKRISNCSAITSINASTTDLKIFGFIDHDAARYAPDAHMAVVTEHPSIIQNTAQYKAAFGDGSWKIKLFPSIGEALAWDPDQDG</sequence>
<keyword evidence="2" id="KW-1185">Reference proteome</keyword>
<dbReference type="KEGG" id="osg:BST96_16885"/>